<dbReference type="KEGG" id="vg:3260441"/>
<proteinExistence type="predicted"/>
<evidence type="ECO:0000313" key="1">
    <source>
        <dbReference type="EMBL" id="CAF34092.1"/>
    </source>
</evidence>
<reference evidence="1 2" key="1">
    <citation type="journal article" date="2004" name="Proc. Natl. Acad. Sci. U.S.A.">
        <title>Genetic organization of the psbAD region in phages infecting marine Synechococcus strains.</title>
        <authorList>
            <person name="Millard A."/>
            <person name="Clokie M.R."/>
            <person name="Shub D.A."/>
            <person name="Mann N.H."/>
        </authorList>
    </citation>
    <scope>NUCLEOTIDE SEQUENCE [LARGE SCALE GENOMIC DNA]</scope>
</reference>
<organism evidence="1 2">
    <name type="scientific">Synechococcus phage S-PM2</name>
    <dbReference type="NCBI Taxonomy" id="238854"/>
    <lineage>
        <taxon>Viruses</taxon>
        <taxon>Duplodnaviria</taxon>
        <taxon>Heunggongvirae</taxon>
        <taxon>Uroviricota</taxon>
        <taxon>Caudoviricetes</taxon>
        <taxon>Pantevenvirales</taxon>
        <taxon>Kyanoviridae</taxon>
        <taxon>Nodensvirus</taxon>
        <taxon>Nodensvirus spm2</taxon>
    </lineage>
</organism>
<name>Q5GQS6_BPSYP</name>
<dbReference type="GeneID" id="3260441"/>
<gene>
    <name evidence="1" type="ORF">S-PM2p028</name>
</gene>
<organismHost>
    <name type="scientific">Synechococcus</name>
    <dbReference type="NCBI Taxonomy" id="1129"/>
</organismHost>
<dbReference type="Proteomes" id="UP000000994">
    <property type="component" value="Segment"/>
</dbReference>
<accession>Q5GQS6</accession>
<protein>
    <submittedName>
        <fullName evidence="1">Hypothetical-Protein belonging to T4-LIKE GC: 773</fullName>
    </submittedName>
</protein>
<dbReference type="RefSeq" id="YP_195062.1">
    <property type="nucleotide sequence ID" value="NC_006820.1"/>
</dbReference>
<reference evidence="1 2" key="2">
    <citation type="journal article" date="2005" name="J. Bacteriol.">
        <title>The genome of S-PM2, a 'photosynthetic' T4-type bacteriophage that infects marine Synechococcus strains.</title>
        <authorList>
            <person name="Mann N.H."/>
            <person name="Clokie M.R."/>
            <person name="Millard A."/>
            <person name="Cook A."/>
            <person name="Wilson W.H."/>
            <person name="Wheatley P.J."/>
            <person name="Letarov A."/>
            <person name="Krisch H.M."/>
        </authorList>
    </citation>
    <scope>NUCLEOTIDE SEQUENCE</scope>
</reference>
<sequence>MTDLDELFGPENKFIVPVTIHLSTDDELRLRKFVNLHYLGDVDANELVDGQFQAKYPDKETQEYKDATWKISGGYAVNLAVEFDANGNPTFEVVKNG</sequence>
<evidence type="ECO:0000313" key="2">
    <source>
        <dbReference type="Proteomes" id="UP000000994"/>
    </source>
</evidence>
<keyword evidence="2" id="KW-1185">Reference proteome</keyword>
<dbReference type="EMBL" id="AJ630128">
    <property type="protein sequence ID" value="CAF34092.1"/>
    <property type="molecule type" value="Genomic_DNA"/>
</dbReference>